<dbReference type="EMBL" id="DVGK01000081">
    <property type="protein sequence ID" value="HIR13719.1"/>
    <property type="molecule type" value="Genomic_DNA"/>
</dbReference>
<feature type="domain" description="Carrier" evidence="1">
    <location>
        <begin position="1"/>
        <end position="72"/>
    </location>
</feature>
<gene>
    <name evidence="2" type="ORF">IAB31_07335</name>
</gene>
<reference evidence="2" key="2">
    <citation type="journal article" date="2021" name="PeerJ">
        <title>Extensive microbial diversity within the chicken gut microbiome revealed by metagenomics and culture.</title>
        <authorList>
            <person name="Gilroy R."/>
            <person name="Ravi A."/>
            <person name="Getino M."/>
            <person name="Pursley I."/>
            <person name="Horton D.L."/>
            <person name="Alikhan N.F."/>
            <person name="Baker D."/>
            <person name="Gharbi K."/>
            <person name="Hall N."/>
            <person name="Watson M."/>
            <person name="Adriaenssens E.M."/>
            <person name="Foster-Nyarko E."/>
            <person name="Jarju S."/>
            <person name="Secka A."/>
            <person name="Antonio M."/>
            <person name="Oren A."/>
            <person name="Chaudhuri R.R."/>
            <person name="La Ragione R."/>
            <person name="Hildebrand F."/>
            <person name="Pallen M.J."/>
        </authorList>
    </citation>
    <scope>NUCLEOTIDE SEQUENCE</scope>
    <source>
        <strain evidence="2">ChiSjej4B22-8148</strain>
    </source>
</reference>
<organism evidence="2 3">
    <name type="scientific">Candidatus Choladousia intestinavium</name>
    <dbReference type="NCBI Taxonomy" id="2840727"/>
    <lineage>
        <taxon>Bacteria</taxon>
        <taxon>Bacillati</taxon>
        <taxon>Bacillota</taxon>
        <taxon>Clostridia</taxon>
        <taxon>Lachnospirales</taxon>
        <taxon>Lachnospiraceae</taxon>
        <taxon>Lachnospiraceae incertae sedis</taxon>
        <taxon>Candidatus Choladousia</taxon>
    </lineage>
</organism>
<accession>A0A9D1AE44</accession>
<evidence type="ECO:0000313" key="2">
    <source>
        <dbReference type="EMBL" id="HIR13719.1"/>
    </source>
</evidence>
<dbReference type="Proteomes" id="UP000886757">
    <property type="component" value="Unassembled WGS sequence"/>
</dbReference>
<dbReference type="SUPFAM" id="SSF47336">
    <property type="entry name" value="ACP-like"/>
    <property type="match status" value="1"/>
</dbReference>
<protein>
    <submittedName>
        <fullName evidence="2">Acyl carrier protein</fullName>
    </submittedName>
</protein>
<name>A0A9D1AE44_9FIRM</name>
<dbReference type="PROSITE" id="PS50075">
    <property type="entry name" value="CARRIER"/>
    <property type="match status" value="1"/>
</dbReference>
<evidence type="ECO:0000313" key="3">
    <source>
        <dbReference type="Proteomes" id="UP000886757"/>
    </source>
</evidence>
<comment type="caution">
    <text evidence="2">The sequence shown here is derived from an EMBL/GenBank/DDBJ whole genome shotgun (WGS) entry which is preliminary data.</text>
</comment>
<proteinExistence type="predicted"/>
<sequence>MLELFRKIIFQVTGKKNVTYDTDFIKDLELNSFDIMNIISAFEDYFDVTISTRDVWQLHQVKDAIAYMRRMGIEEP</sequence>
<dbReference type="Pfam" id="PF00550">
    <property type="entry name" value="PP-binding"/>
    <property type="match status" value="1"/>
</dbReference>
<dbReference type="InterPro" id="IPR009081">
    <property type="entry name" value="PP-bd_ACP"/>
</dbReference>
<dbReference type="InterPro" id="IPR036736">
    <property type="entry name" value="ACP-like_sf"/>
</dbReference>
<dbReference type="AlphaFoldDB" id="A0A9D1AE44"/>
<reference evidence="2" key="1">
    <citation type="submission" date="2020-10" db="EMBL/GenBank/DDBJ databases">
        <authorList>
            <person name="Gilroy R."/>
        </authorList>
    </citation>
    <scope>NUCLEOTIDE SEQUENCE</scope>
    <source>
        <strain evidence="2">ChiSjej4B22-8148</strain>
    </source>
</reference>
<evidence type="ECO:0000259" key="1">
    <source>
        <dbReference type="PROSITE" id="PS50075"/>
    </source>
</evidence>
<dbReference type="Gene3D" id="1.10.1200.10">
    <property type="entry name" value="ACP-like"/>
    <property type="match status" value="1"/>
</dbReference>